<dbReference type="Proteomes" id="UP000887578">
    <property type="component" value="Unplaced"/>
</dbReference>
<evidence type="ECO:0000256" key="6">
    <source>
        <dbReference type="ARBA" id="ARBA00022968"/>
    </source>
</evidence>
<keyword evidence="9" id="KW-0325">Glycoprotein</keyword>
<dbReference type="GO" id="GO:0004573">
    <property type="term" value="F:Glc3Man9GlcNAc2 oligosaccharide glucosidase activity"/>
    <property type="evidence" value="ECO:0007669"/>
    <property type="project" value="UniProtKB-EC"/>
</dbReference>
<reference evidence="15" key="1">
    <citation type="submission" date="2022-11" db="UniProtKB">
        <authorList>
            <consortium name="WormBaseParasite"/>
        </authorList>
    </citation>
    <scope>IDENTIFICATION</scope>
</reference>
<feature type="compositionally biased region" description="Polar residues" evidence="12">
    <location>
        <begin position="167"/>
        <end position="187"/>
    </location>
</feature>
<dbReference type="WBParaSite" id="PDA_v2.g25519.t1">
    <property type="protein sequence ID" value="PDA_v2.g25519.t1"/>
    <property type="gene ID" value="PDA_v2.g25519"/>
</dbReference>
<evidence type="ECO:0000256" key="9">
    <source>
        <dbReference type="ARBA" id="ARBA00023180"/>
    </source>
</evidence>
<evidence type="ECO:0000256" key="3">
    <source>
        <dbReference type="ARBA" id="ARBA00022692"/>
    </source>
</evidence>
<dbReference type="InterPro" id="IPR031335">
    <property type="entry name" value="Glyco_hydro_63_C"/>
</dbReference>
<evidence type="ECO:0000313" key="14">
    <source>
        <dbReference type="Proteomes" id="UP000887578"/>
    </source>
</evidence>
<evidence type="ECO:0000256" key="10">
    <source>
        <dbReference type="ARBA" id="ARBA00023295"/>
    </source>
</evidence>
<evidence type="ECO:0000256" key="12">
    <source>
        <dbReference type="SAM" id="MobiDB-lite"/>
    </source>
</evidence>
<dbReference type="InterPro" id="IPR008928">
    <property type="entry name" value="6-hairpin_glycosidase_sf"/>
</dbReference>
<feature type="region of interest" description="Disordered" evidence="12">
    <location>
        <begin position="162"/>
        <end position="195"/>
    </location>
</feature>
<evidence type="ECO:0000256" key="5">
    <source>
        <dbReference type="ARBA" id="ARBA00022824"/>
    </source>
</evidence>
<accession>A0A914Q8V6</accession>
<keyword evidence="14" id="KW-1185">Reference proteome</keyword>
<evidence type="ECO:0000256" key="2">
    <source>
        <dbReference type="ARBA" id="ARBA00010833"/>
    </source>
</evidence>
<dbReference type="Pfam" id="PF03200">
    <property type="entry name" value="Glyco_hydro_63"/>
    <property type="match status" value="1"/>
</dbReference>
<evidence type="ECO:0000256" key="7">
    <source>
        <dbReference type="ARBA" id="ARBA00022989"/>
    </source>
</evidence>
<evidence type="ECO:0000256" key="4">
    <source>
        <dbReference type="ARBA" id="ARBA00022801"/>
    </source>
</evidence>
<dbReference type="GO" id="GO:0005789">
    <property type="term" value="C:endoplasmic reticulum membrane"/>
    <property type="evidence" value="ECO:0007669"/>
    <property type="project" value="UniProtKB-SubCell"/>
</dbReference>
<evidence type="ECO:0000256" key="11">
    <source>
        <dbReference type="ARBA" id="ARBA00038888"/>
    </source>
</evidence>
<proteinExistence type="inferred from homology"/>
<dbReference type="Gene3D" id="1.50.10.10">
    <property type="match status" value="1"/>
</dbReference>
<keyword evidence="10" id="KW-0326">Glycosidase</keyword>
<comment type="subcellular location">
    <subcellularLocation>
        <location evidence="1">Endoplasmic reticulum membrane</location>
        <topology evidence="1">Single-pass type II membrane protein</topology>
    </subcellularLocation>
</comment>
<dbReference type="GO" id="GO:0009311">
    <property type="term" value="P:oligosaccharide metabolic process"/>
    <property type="evidence" value="ECO:0007669"/>
    <property type="project" value="InterPro"/>
</dbReference>
<dbReference type="AlphaFoldDB" id="A0A914Q8V6"/>
<dbReference type="PANTHER" id="PTHR10412:SF11">
    <property type="entry name" value="MANNOSYL-OLIGOSACCHARIDE GLUCOSIDASE"/>
    <property type="match status" value="1"/>
</dbReference>
<dbReference type="InterPro" id="IPR012341">
    <property type="entry name" value="6hp_glycosidase-like_sf"/>
</dbReference>
<comment type="similarity">
    <text evidence="2">Belongs to the glycosyl hydrolase 63 family.</text>
</comment>
<keyword evidence="5" id="KW-0256">Endoplasmic reticulum</keyword>
<keyword evidence="6" id="KW-0735">Signal-anchor</keyword>
<name>A0A914Q8V6_9BILA</name>
<dbReference type="InterPro" id="IPR004888">
    <property type="entry name" value="Glycoside_hydrolase_63"/>
</dbReference>
<protein>
    <recommendedName>
        <fullName evidence="11">mannosyl-oligosaccharide glucosidase</fullName>
        <ecNumber evidence="11">3.2.1.106</ecNumber>
    </recommendedName>
</protein>
<keyword evidence="7" id="KW-1133">Transmembrane helix</keyword>
<sequence>MGRYGFANMIGSVSYWTGYCQVGSPCLPYNQAINYGPLTLYSGIPSRPYYPRGFLWDEGFHNLLMRKFRPELSLDIVASWLDMIDSEGWIPREVVLDSEAHRRAPPLLFEDSTVANPPMFIYLVGKLMEDSAIVSAQKDRLIRIFPKLKLLYTWLKDIQKGPKEGSCQWQGRNGTTDLELNPGTTPSGLDDYPRASHPDSQEYHVDMRCWMAMSSTVMLKLAKLANATDWIPIIQSDQILFNNLTDLDQLHWSDSAKGYFDYGLHSYEVAIVGEKQPDGSVKYRREVFSKPEYRFVDDVYGYVNIFPFLLKLLPANSTKLQLILSRLDDTQEMWTPFGLRSVSKRSRYYDAYNTDTAAPYWRGPIWINMNYLALEALQHYSTIDGPLKILAKNLYDSLKLNVVTNLSNQYNSTGFIWEHYDDKTGAGAGTRPFTGWSALVLAIMGDAYN</sequence>
<keyword evidence="8" id="KW-0472">Membrane</keyword>
<dbReference type="GO" id="GO:0006487">
    <property type="term" value="P:protein N-linked glycosylation"/>
    <property type="evidence" value="ECO:0007669"/>
    <property type="project" value="TreeGrafter"/>
</dbReference>
<dbReference type="PANTHER" id="PTHR10412">
    <property type="entry name" value="MANNOSYL-OLIGOSACCHARIDE GLUCOSIDASE"/>
    <property type="match status" value="1"/>
</dbReference>
<evidence type="ECO:0000259" key="13">
    <source>
        <dbReference type="Pfam" id="PF03200"/>
    </source>
</evidence>
<evidence type="ECO:0000313" key="15">
    <source>
        <dbReference type="WBParaSite" id="PDA_v2.g25519.t1"/>
    </source>
</evidence>
<feature type="domain" description="Glycosyl hydrolase family 63 C-terminal" evidence="13">
    <location>
        <begin position="2"/>
        <end position="445"/>
    </location>
</feature>
<keyword evidence="4" id="KW-0378">Hydrolase</keyword>
<evidence type="ECO:0000256" key="1">
    <source>
        <dbReference type="ARBA" id="ARBA00004648"/>
    </source>
</evidence>
<organism evidence="14 15">
    <name type="scientific">Panagrolaimus davidi</name>
    <dbReference type="NCBI Taxonomy" id="227884"/>
    <lineage>
        <taxon>Eukaryota</taxon>
        <taxon>Metazoa</taxon>
        <taxon>Ecdysozoa</taxon>
        <taxon>Nematoda</taxon>
        <taxon>Chromadorea</taxon>
        <taxon>Rhabditida</taxon>
        <taxon>Tylenchina</taxon>
        <taxon>Panagrolaimomorpha</taxon>
        <taxon>Panagrolaimoidea</taxon>
        <taxon>Panagrolaimidae</taxon>
        <taxon>Panagrolaimus</taxon>
    </lineage>
</organism>
<dbReference type="EC" id="3.2.1.106" evidence="11"/>
<dbReference type="SUPFAM" id="SSF48208">
    <property type="entry name" value="Six-hairpin glycosidases"/>
    <property type="match status" value="1"/>
</dbReference>
<evidence type="ECO:0000256" key="8">
    <source>
        <dbReference type="ARBA" id="ARBA00023136"/>
    </source>
</evidence>
<keyword evidence="3" id="KW-0812">Transmembrane</keyword>